<name>A0A9W8CH39_9FUNG</name>
<dbReference type="InterPro" id="IPR001382">
    <property type="entry name" value="Glyco_hydro_47"/>
</dbReference>
<feature type="active site" description="Proton donor" evidence="10">
    <location>
        <position position="202"/>
    </location>
</feature>
<dbReference type="GO" id="GO:0005783">
    <property type="term" value="C:endoplasmic reticulum"/>
    <property type="evidence" value="ECO:0007669"/>
    <property type="project" value="TreeGrafter"/>
</dbReference>
<keyword evidence="13 14" id="KW-0326">Glycosidase</keyword>
<dbReference type="GO" id="GO:0005509">
    <property type="term" value="F:calcium ion binding"/>
    <property type="evidence" value="ECO:0007669"/>
    <property type="project" value="InterPro"/>
</dbReference>
<dbReference type="PRINTS" id="PR00747">
    <property type="entry name" value="GLYHDRLASE47"/>
</dbReference>
<comment type="caution">
    <text evidence="14">The sequence shown here is derived from an EMBL/GenBank/DDBJ whole genome shotgun (WGS) entry which is preliminary data.</text>
</comment>
<evidence type="ECO:0000256" key="8">
    <source>
        <dbReference type="ARBA" id="ARBA00047669"/>
    </source>
</evidence>
<dbReference type="Proteomes" id="UP001145021">
    <property type="component" value="Unassembled WGS sequence"/>
</dbReference>
<dbReference type="GO" id="GO:0005975">
    <property type="term" value="P:carbohydrate metabolic process"/>
    <property type="evidence" value="ECO:0007669"/>
    <property type="project" value="InterPro"/>
</dbReference>
<dbReference type="InterPro" id="IPR012341">
    <property type="entry name" value="6hp_glycosidase-like_sf"/>
</dbReference>
<evidence type="ECO:0000256" key="10">
    <source>
        <dbReference type="PIRSR" id="PIRSR601382-1"/>
    </source>
</evidence>
<dbReference type="InterPro" id="IPR050749">
    <property type="entry name" value="Glycosyl_Hydrolase_47"/>
</dbReference>
<dbReference type="GO" id="GO:0036503">
    <property type="term" value="P:ERAD pathway"/>
    <property type="evidence" value="ECO:0007669"/>
    <property type="project" value="UniProtKB-ARBA"/>
</dbReference>
<comment type="catalytic activity">
    <reaction evidence="9">
        <text>N(4)-(alpha-D-Man-(1-&gt;2)-alpha-D-Man-(1-&gt;2)-alpha-D-Man-(1-&gt;3)-[alpha-D-Man-(1-&gt;2)-alpha-D-Man-(1-&gt;3)-[alpha-D-Man-(1-&gt;2)-alpha-D-Man-(1-&gt;6)]-alpha-D-Man-(1-&gt;6)]-beta-D-Man-(1-&gt;4)-beta-D-GlcNAc-(1-&gt;4)-beta-D-GlcNAc)-L-asparaginyl-[protein] (N-glucan mannose isomer 9A1,2,3B1,2,3) + 4 H2O = N(4)-(alpha-D-Man-(1-&gt;3)-[alpha-D-Man-(1-&gt;3)-[alpha-D-Man-(1-&gt;6)]-alpha-D-Man-(1-&gt;6)]-beta-D-Man-(1-&gt;4)-beta-D-GlcNAc-(1-&gt;4)-beta-D-GlcNAc)-L-asparaginyl-[protein] (N-glucan mannose isomer 5A1,2) + 4 beta-D-mannose</text>
        <dbReference type="Rhea" id="RHEA:56008"/>
        <dbReference type="Rhea" id="RHEA-COMP:14356"/>
        <dbReference type="Rhea" id="RHEA-COMP:14367"/>
        <dbReference type="ChEBI" id="CHEBI:15377"/>
        <dbReference type="ChEBI" id="CHEBI:28563"/>
        <dbReference type="ChEBI" id="CHEBI:59087"/>
        <dbReference type="ChEBI" id="CHEBI:139493"/>
        <dbReference type="EC" id="3.2.1.113"/>
    </reaction>
</comment>
<dbReference type="SUPFAM" id="SSF48225">
    <property type="entry name" value="Seven-hairpin glycosidases"/>
    <property type="match status" value="1"/>
</dbReference>
<feature type="disulfide bond" evidence="12">
    <location>
        <begin position="406"/>
        <end position="448"/>
    </location>
</feature>
<reference evidence="14" key="1">
    <citation type="submission" date="2022-07" db="EMBL/GenBank/DDBJ databases">
        <title>Phylogenomic reconstructions and comparative analyses of Kickxellomycotina fungi.</title>
        <authorList>
            <person name="Reynolds N.K."/>
            <person name="Stajich J.E."/>
            <person name="Barry K."/>
            <person name="Grigoriev I.V."/>
            <person name="Crous P."/>
            <person name="Smith M.E."/>
        </authorList>
    </citation>
    <scope>NUCLEOTIDE SEQUENCE</scope>
    <source>
        <strain evidence="14">NBRC 105413</strain>
    </source>
</reference>
<evidence type="ECO:0000256" key="13">
    <source>
        <dbReference type="RuleBase" id="RU361193"/>
    </source>
</evidence>
<evidence type="ECO:0000313" key="15">
    <source>
        <dbReference type="Proteomes" id="UP001145021"/>
    </source>
</evidence>
<protein>
    <recommendedName>
        <fullName evidence="13">alpha-1,2-Mannosidase</fullName>
        <ecNumber evidence="13">3.2.1.-</ecNumber>
    </recommendedName>
</protein>
<dbReference type="InterPro" id="IPR036026">
    <property type="entry name" value="Seven-hairpin_glycosidases"/>
</dbReference>
<comment type="cofactor">
    <cofactor evidence="1 11">
        <name>Ca(2+)</name>
        <dbReference type="ChEBI" id="CHEBI:29108"/>
    </cofactor>
</comment>
<evidence type="ECO:0000256" key="11">
    <source>
        <dbReference type="PIRSR" id="PIRSR601382-2"/>
    </source>
</evidence>
<dbReference type="PANTHER" id="PTHR11742:SF55">
    <property type="entry name" value="ENDOPLASMIC RETICULUM MANNOSYL-OLIGOSACCHARIDE 1,2-ALPHA-MANNOSIDASE"/>
    <property type="match status" value="1"/>
</dbReference>
<evidence type="ECO:0000256" key="9">
    <source>
        <dbReference type="ARBA" id="ARBA00048605"/>
    </source>
</evidence>
<feature type="active site" evidence="10">
    <location>
        <position position="337"/>
    </location>
</feature>
<evidence type="ECO:0000256" key="4">
    <source>
        <dbReference type="ARBA" id="ARBA00022723"/>
    </source>
</evidence>
<gene>
    <name evidence="14" type="primary">MNS1_1</name>
    <name evidence="14" type="ORF">LPJ64_004660</name>
</gene>
<evidence type="ECO:0000256" key="6">
    <source>
        <dbReference type="ARBA" id="ARBA00022837"/>
    </source>
</evidence>
<comment type="catalytic activity">
    <reaction evidence="8">
        <text>N(4)-(alpha-D-Man-(1-&gt;2)-alpha-D-Man-(1-&gt;2)-alpha-D-Man-(1-&gt;3)-[alpha-D-Man-(1-&gt;3)-[alpha-D-Man-(1-&gt;2)-alpha-D-Man-(1-&gt;6)]-alpha-D-Man-(1-&gt;6)]-beta-D-Man-(1-&gt;4)-beta-D-GlcNAc-(1-&gt;4)-beta-D-GlcNAc)-L-asparaginyl-[protein] (N-glucan mannose isomer 8A1,2,3B1,3) + 3 H2O = N(4)-(alpha-D-Man-(1-&gt;3)-[alpha-D-Man-(1-&gt;3)-[alpha-D-Man-(1-&gt;6)]-alpha-D-Man-(1-&gt;6)]-beta-D-Man-(1-&gt;4)-beta-D-GlcNAc-(1-&gt;4)-beta-D-GlcNAc)-L-asparaginyl-[protein] (N-glucan mannose isomer 5A1,2) + 3 beta-D-mannose</text>
        <dbReference type="Rhea" id="RHEA:56028"/>
        <dbReference type="Rhea" id="RHEA-COMP:14358"/>
        <dbReference type="Rhea" id="RHEA-COMP:14367"/>
        <dbReference type="ChEBI" id="CHEBI:15377"/>
        <dbReference type="ChEBI" id="CHEBI:28563"/>
        <dbReference type="ChEBI" id="CHEBI:59087"/>
        <dbReference type="ChEBI" id="CHEBI:60628"/>
        <dbReference type="EC" id="3.2.1.113"/>
    </reaction>
</comment>
<dbReference type="GO" id="GO:0016020">
    <property type="term" value="C:membrane"/>
    <property type="evidence" value="ECO:0007669"/>
    <property type="project" value="InterPro"/>
</dbReference>
<dbReference type="PANTHER" id="PTHR11742">
    <property type="entry name" value="MANNOSYL-OLIGOSACCHARIDE ALPHA-1,2-MANNOSIDASE-RELATED"/>
    <property type="match status" value="1"/>
</dbReference>
<dbReference type="PROSITE" id="PS51257">
    <property type="entry name" value="PROKAR_LIPOPROTEIN"/>
    <property type="match status" value="1"/>
</dbReference>
<evidence type="ECO:0000313" key="14">
    <source>
        <dbReference type="EMBL" id="KAJ1643579.1"/>
    </source>
</evidence>
<organism evidence="14 15">
    <name type="scientific">Coemansia asiatica</name>
    <dbReference type="NCBI Taxonomy" id="1052880"/>
    <lineage>
        <taxon>Eukaryota</taxon>
        <taxon>Fungi</taxon>
        <taxon>Fungi incertae sedis</taxon>
        <taxon>Zoopagomycota</taxon>
        <taxon>Kickxellomycotina</taxon>
        <taxon>Kickxellomycetes</taxon>
        <taxon>Kickxellales</taxon>
        <taxon>Kickxellaceae</taxon>
        <taxon>Coemansia</taxon>
    </lineage>
</organism>
<dbReference type="GO" id="GO:0004571">
    <property type="term" value="F:mannosyl-oligosaccharide 1,2-alpha-mannosidase activity"/>
    <property type="evidence" value="ECO:0007669"/>
    <property type="project" value="UniProtKB-EC"/>
</dbReference>
<keyword evidence="4 11" id="KW-0479">Metal-binding</keyword>
<feature type="binding site" evidence="11">
    <location>
        <position position="593"/>
    </location>
    <ligand>
        <name>Ca(2+)</name>
        <dbReference type="ChEBI" id="CHEBI:29108"/>
    </ligand>
</feature>
<dbReference type="Gene3D" id="1.50.10.10">
    <property type="match status" value="1"/>
</dbReference>
<evidence type="ECO:0000256" key="3">
    <source>
        <dbReference type="ARBA" id="ARBA00007658"/>
    </source>
</evidence>
<dbReference type="EMBL" id="JANBOH010000240">
    <property type="protein sequence ID" value="KAJ1643579.1"/>
    <property type="molecule type" value="Genomic_DNA"/>
</dbReference>
<dbReference type="AlphaFoldDB" id="A0A9W8CH39"/>
<comment type="pathway">
    <text evidence="2">Protein modification; protein glycosylation.</text>
</comment>
<feature type="active site" description="Proton donor" evidence="10">
    <location>
        <position position="462"/>
    </location>
</feature>
<proteinExistence type="inferred from homology"/>
<feature type="active site" evidence="10">
    <location>
        <position position="506"/>
    </location>
</feature>
<keyword evidence="6 11" id="KW-0106">Calcium</keyword>
<dbReference type="Pfam" id="PF01532">
    <property type="entry name" value="Glyco_hydro_47"/>
    <property type="match status" value="1"/>
</dbReference>
<keyword evidence="7 12" id="KW-1015">Disulfide bond</keyword>
<accession>A0A9W8CH39</accession>
<evidence type="ECO:0000256" key="7">
    <source>
        <dbReference type="ARBA" id="ARBA00023157"/>
    </source>
</evidence>
<dbReference type="EC" id="3.2.1.-" evidence="13"/>
<evidence type="ECO:0000256" key="1">
    <source>
        <dbReference type="ARBA" id="ARBA00001913"/>
    </source>
</evidence>
<evidence type="ECO:0000256" key="5">
    <source>
        <dbReference type="ARBA" id="ARBA00022801"/>
    </source>
</evidence>
<keyword evidence="5 13" id="KW-0378">Hydrolase</keyword>
<comment type="similarity">
    <text evidence="3 13">Belongs to the glycosyl hydrolase 47 family.</text>
</comment>
<evidence type="ECO:0000256" key="12">
    <source>
        <dbReference type="PIRSR" id="PIRSR601382-3"/>
    </source>
</evidence>
<sequence>MYFGRFVGGPRKRIALLATLFLLLACYLLYIRNTAPETHSGQPSSATKYWLQFADHIPEAEYQILLEARRSRKPAFSSLPASRWSASKQQQHELNQVIRAALRSKIDGRKDTTRIWQNRRQRVVDAARYAWRAYRRDAFGSDEYHPVSRSGSNLTSQGIGFFIADSLDTLLLMDLQSEYQQGRDYLVQNLGFEQSGSVSLFETTIRVLGGLLSAFYWSGQSDQQLLDLANQLGLHLVRSFNYDSGIPLRYAELAQGSMVNRTANLQRSISVAEAGTLQLEFRYLSKLTGNPEYRRQVDRVAQFLSKAQKHDGLMPLYINATSKRLEGDVLRMGGLGDSYYEYLLKQWLQTSKTEMALREKYDEAMEGMKKYLVDVSMGQSRTFVGELHGLSTDYVRFVPKMEHLACFLAGNLALGATNGRALAEVSPLELSARDREDLILARQLADTCAHMYFDMPSGLSPEATYLRSADRQTGQAFVFNSTFHSPRSNGDILVHQGDRHYILRPETVESFFILWRITGEPKWREFGWRVFEAIERWTRLRSGAFTSAHDVTIVPPPLEDKMHTFFVAETLKYFYLLFSDFTKVPLTRYVFNTEAHPLPMFSMR</sequence>
<evidence type="ECO:0000256" key="2">
    <source>
        <dbReference type="ARBA" id="ARBA00004922"/>
    </source>
</evidence>
<keyword evidence="15" id="KW-1185">Reference proteome</keyword>